<feature type="non-terminal residue" evidence="1">
    <location>
        <position position="83"/>
    </location>
</feature>
<keyword evidence="1" id="KW-0328">Glycosyltransferase</keyword>
<protein>
    <submittedName>
        <fullName evidence="1">Competence protein F homolog, phosphoribosyltransferase domain protein YhgH required for utilization of DNA as sole source of carbon and energy</fullName>
    </submittedName>
</protein>
<evidence type="ECO:0000313" key="1">
    <source>
        <dbReference type="EMBL" id="VAW48966.1"/>
    </source>
</evidence>
<keyword evidence="1" id="KW-0808">Transferase</keyword>
<reference evidence="1" key="1">
    <citation type="submission" date="2018-06" db="EMBL/GenBank/DDBJ databases">
        <authorList>
            <person name="Zhirakovskaya E."/>
        </authorList>
    </citation>
    <scope>NUCLEOTIDE SEQUENCE</scope>
</reference>
<dbReference type="EMBL" id="UOFB01000310">
    <property type="protein sequence ID" value="VAW48966.1"/>
    <property type="molecule type" value="Genomic_DNA"/>
</dbReference>
<accession>A0A3B0WX77</accession>
<name>A0A3B0WX77_9ZZZZ</name>
<gene>
    <name evidence="1" type="ORF">MNBD_GAMMA04-758</name>
</gene>
<organism evidence="1">
    <name type="scientific">hydrothermal vent metagenome</name>
    <dbReference type="NCBI Taxonomy" id="652676"/>
    <lineage>
        <taxon>unclassified sequences</taxon>
        <taxon>metagenomes</taxon>
        <taxon>ecological metagenomes</taxon>
    </lineage>
</organism>
<dbReference type="GO" id="GO:0016757">
    <property type="term" value="F:glycosyltransferase activity"/>
    <property type="evidence" value="ECO:0007669"/>
    <property type="project" value="UniProtKB-KW"/>
</dbReference>
<sequence length="83" mass="9137">MIFFEKWLLPPTCVLTGEPAEHFDLSQTLVDALQRPDEVCPVCCEPSLKVGGEKNLCGACLTQPPAFCRTQVGFYFEGALSEL</sequence>
<dbReference type="AlphaFoldDB" id="A0A3B0WX77"/>
<proteinExistence type="predicted"/>